<keyword evidence="2" id="KW-1185">Reference proteome</keyword>
<organism evidence="1 2">
    <name type="scientific">Colletotrichum phormii</name>
    <dbReference type="NCBI Taxonomy" id="359342"/>
    <lineage>
        <taxon>Eukaryota</taxon>
        <taxon>Fungi</taxon>
        <taxon>Dikarya</taxon>
        <taxon>Ascomycota</taxon>
        <taxon>Pezizomycotina</taxon>
        <taxon>Sordariomycetes</taxon>
        <taxon>Hypocreomycetidae</taxon>
        <taxon>Glomerellales</taxon>
        <taxon>Glomerellaceae</taxon>
        <taxon>Colletotrichum</taxon>
        <taxon>Colletotrichum acutatum species complex</taxon>
    </lineage>
</organism>
<dbReference type="Proteomes" id="UP001243989">
    <property type="component" value="Unassembled WGS sequence"/>
</dbReference>
<dbReference type="AlphaFoldDB" id="A0AAJ0EMR9"/>
<gene>
    <name evidence="1" type="ORF">BDP81DRAFT_416393</name>
</gene>
<name>A0AAJ0EMR9_9PEZI</name>
<accession>A0AAJ0EMR9</accession>
<proteinExistence type="predicted"/>
<protein>
    <submittedName>
        <fullName evidence="1">Uncharacterized protein</fullName>
    </submittedName>
</protein>
<dbReference type="PROSITE" id="PS51257">
    <property type="entry name" value="PROKAR_LIPOPROTEIN"/>
    <property type="match status" value="1"/>
</dbReference>
<comment type="caution">
    <text evidence="1">The sequence shown here is derived from an EMBL/GenBank/DDBJ whole genome shotgun (WGS) entry which is preliminary data.</text>
</comment>
<sequence>MRSSTACASLSFSVACCSKPRLVCSDNSRTCNCKDLIKRLCFSFSAALSSPELDWLPVLG</sequence>
<dbReference type="RefSeq" id="XP_060450782.1">
    <property type="nucleotide sequence ID" value="XM_060589527.1"/>
</dbReference>
<evidence type="ECO:0000313" key="2">
    <source>
        <dbReference type="Proteomes" id="UP001243989"/>
    </source>
</evidence>
<reference evidence="1" key="1">
    <citation type="submission" date="2021-06" db="EMBL/GenBank/DDBJ databases">
        <title>Comparative genomics, transcriptomics and evolutionary studies reveal genomic signatures of adaptation to plant cell wall in hemibiotrophic fungi.</title>
        <authorList>
            <consortium name="DOE Joint Genome Institute"/>
            <person name="Baroncelli R."/>
            <person name="Diaz J.F."/>
            <person name="Benocci T."/>
            <person name="Peng M."/>
            <person name="Battaglia E."/>
            <person name="Haridas S."/>
            <person name="Andreopoulos W."/>
            <person name="Labutti K."/>
            <person name="Pangilinan J."/>
            <person name="Floch G.L."/>
            <person name="Makela M.R."/>
            <person name="Henrissat B."/>
            <person name="Grigoriev I.V."/>
            <person name="Crouch J.A."/>
            <person name="De Vries R.P."/>
            <person name="Sukno S.A."/>
            <person name="Thon M.R."/>
        </authorList>
    </citation>
    <scope>NUCLEOTIDE SEQUENCE</scope>
    <source>
        <strain evidence="1">CBS 102054</strain>
    </source>
</reference>
<dbReference type="GeneID" id="85474389"/>
<evidence type="ECO:0000313" key="1">
    <source>
        <dbReference type="EMBL" id="KAK1654738.1"/>
    </source>
</evidence>
<dbReference type="EMBL" id="JAHMHQ010000002">
    <property type="protein sequence ID" value="KAK1654738.1"/>
    <property type="molecule type" value="Genomic_DNA"/>
</dbReference>